<reference evidence="3 4" key="1">
    <citation type="journal article" date="2016" name="Nat. Commun.">
        <title>Thousands of microbial genomes shed light on interconnected biogeochemical processes in an aquifer system.</title>
        <authorList>
            <person name="Anantharaman K."/>
            <person name="Brown C.T."/>
            <person name="Hug L.A."/>
            <person name="Sharon I."/>
            <person name="Castelle C.J."/>
            <person name="Probst A.J."/>
            <person name="Thomas B.C."/>
            <person name="Singh A."/>
            <person name="Wilkins M.J."/>
            <person name="Karaoz U."/>
            <person name="Brodie E.L."/>
            <person name="Williams K.H."/>
            <person name="Hubbard S.S."/>
            <person name="Banfield J.F."/>
        </authorList>
    </citation>
    <scope>NUCLEOTIDE SEQUENCE [LARGE SCALE GENOMIC DNA]</scope>
</reference>
<dbReference type="SUPFAM" id="SSF53756">
    <property type="entry name" value="UDP-Glycosyltransferase/glycogen phosphorylase"/>
    <property type="match status" value="1"/>
</dbReference>
<dbReference type="Gene3D" id="3.40.50.2000">
    <property type="entry name" value="Glycogen Phosphorylase B"/>
    <property type="match status" value="2"/>
</dbReference>
<dbReference type="EMBL" id="MHIM01000034">
    <property type="protein sequence ID" value="OGY51517.1"/>
    <property type="molecule type" value="Genomic_DNA"/>
</dbReference>
<evidence type="ECO:0000259" key="2">
    <source>
        <dbReference type="Pfam" id="PF13439"/>
    </source>
</evidence>
<sequence>MKILQINKFFYPKGGAETYLLALISLLQKNGHEVIGFSQANKNNINIKGQKFFLEEINLDKFYLKNIFKIGRIFWSFQAKKNIKKLIIQENVDLVHLHNIYHQISPSILPELKKAGRPIVMTVHDFKLVDPYYTLWAIKNKKSAKSWLAKLLMALEYRCHKIIGVYQKNIDLFIAPSNFVKSKLVEAGFDLNKIIVLPHFAELSYNSSQPEEKNYIVAFGRLDVSKGFDLLLGALAKLTDGAKLKIVGSGPAEKSLKKLAQDLKLGNKVEFSPYSSKEKLTSIISQSLFVVFPSLVHETFGLGIIESYFLGKPVIASRVGSFSEIVTPETGLLFEPADIDGLKTALETLIHNRELRLALGQGARQMAEEKFTGQQHFDKIIDIYKALVKEAGTKKFQ</sequence>
<dbReference type="InterPro" id="IPR050194">
    <property type="entry name" value="Glycosyltransferase_grp1"/>
</dbReference>
<evidence type="ECO:0000313" key="3">
    <source>
        <dbReference type="EMBL" id="OGY51517.1"/>
    </source>
</evidence>
<organism evidence="3 4">
    <name type="scientific">Candidatus Buchananbacteria bacterium RIFCSPLOWO2_01_FULL_39_33</name>
    <dbReference type="NCBI Taxonomy" id="1797543"/>
    <lineage>
        <taxon>Bacteria</taxon>
        <taxon>Candidatus Buchananiibacteriota</taxon>
    </lineage>
</organism>
<comment type="caution">
    <text evidence="3">The sequence shown here is derived from an EMBL/GenBank/DDBJ whole genome shotgun (WGS) entry which is preliminary data.</text>
</comment>
<dbReference type="Pfam" id="PF13439">
    <property type="entry name" value="Glyco_transf_4"/>
    <property type="match status" value="1"/>
</dbReference>
<dbReference type="PANTHER" id="PTHR45947:SF13">
    <property type="entry name" value="TRANSFERASE"/>
    <property type="match status" value="1"/>
</dbReference>
<evidence type="ECO:0008006" key="5">
    <source>
        <dbReference type="Google" id="ProtNLM"/>
    </source>
</evidence>
<dbReference type="AlphaFoldDB" id="A0A1G1YJ63"/>
<evidence type="ECO:0000259" key="1">
    <source>
        <dbReference type="Pfam" id="PF00534"/>
    </source>
</evidence>
<name>A0A1G1YJ63_9BACT</name>
<dbReference type="Proteomes" id="UP000177376">
    <property type="component" value="Unassembled WGS sequence"/>
</dbReference>
<dbReference type="Pfam" id="PF00534">
    <property type="entry name" value="Glycos_transf_1"/>
    <property type="match status" value="1"/>
</dbReference>
<dbReference type="CDD" id="cd03801">
    <property type="entry name" value="GT4_PimA-like"/>
    <property type="match status" value="1"/>
</dbReference>
<dbReference type="InterPro" id="IPR001296">
    <property type="entry name" value="Glyco_trans_1"/>
</dbReference>
<feature type="domain" description="Glycosyltransferase subfamily 4-like N-terminal" evidence="2">
    <location>
        <begin position="14"/>
        <end position="202"/>
    </location>
</feature>
<proteinExistence type="predicted"/>
<gene>
    <name evidence="3" type="ORF">A3A02_01775</name>
</gene>
<dbReference type="GO" id="GO:0016757">
    <property type="term" value="F:glycosyltransferase activity"/>
    <property type="evidence" value="ECO:0007669"/>
    <property type="project" value="InterPro"/>
</dbReference>
<dbReference type="InterPro" id="IPR028098">
    <property type="entry name" value="Glyco_trans_4-like_N"/>
</dbReference>
<protein>
    <recommendedName>
        <fullName evidence="5">Glycosyltransferase subfamily 4-like N-terminal domain-containing protein</fullName>
    </recommendedName>
</protein>
<feature type="domain" description="Glycosyl transferase family 1" evidence="1">
    <location>
        <begin position="208"/>
        <end position="366"/>
    </location>
</feature>
<dbReference type="PANTHER" id="PTHR45947">
    <property type="entry name" value="SULFOQUINOVOSYL TRANSFERASE SQD2"/>
    <property type="match status" value="1"/>
</dbReference>
<evidence type="ECO:0000313" key="4">
    <source>
        <dbReference type="Proteomes" id="UP000177376"/>
    </source>
</evidence>
<accession>A0A1G1YJ63</accession>